<reference evidence="8" key="2">
    <citation type="submission" date="2010-04" db="EMBL/GenBank/DDBJ databases">
        <authorList>
            <person name="Buell R."/>
            <person name="Hamilton J."/>
            <person name="Hostetler J."/>
        </authorList>
    </citation>
    <scope>NUCLEOTIDE SEQUENCE [LARGE SCALE GENOMIC DNA]</scope>
    <source>
        <strain evidence="8">DAOM:BR144</strain>
    </source>
</reference>
<evidence type="ECO:0000256" key="1">
    <source>
        <dbReference type="ARBA" id="ARBA00022664"/>
    </source>
</evidence>
<sequence>MARAHDDRDASKTQGASSLENDEEAIRAKLRESGWEKKKRTDSKDLAGAKEASGNGRKASNADDDDAASGKKREGDTERESRRRGSARSRRSRSRRRDDDRRDRERDRDSRRRRDRSAKRGKPSSRRRRSRSDSKSRSRSVSQSRSRRPSHRRRGASPSRSVSRGKESSSRRSRRASKSRSPSTSGKKKEADGNETGSDPETKEEPTRRSKSADGHKEPKRDTSEKAADKDAMEVDEEGVGKKPAEETSEQKGKDANGSSSSQRKGRKSSRRSRSKSRSPSRSSRRRRHRSRSRSPSRSRRRRSSRSRSRSRGRRNDRRRHRSRTPSRSRSNSRRRRRSSSKDKKRRDANSSPEPHEHPPGVPAPPVAAVVNPTITQLMQQYPTMSLQEIIAKMQASNVTMAAAVAMKPARELYVGNLPPNVTGPQLQEFLGTIIQQVGLSLQPGNPILNTWISTDGHFAFCEMRSVEECNLALLLNQLSLLGQPLKFGRPRSFMGPPQPMPVVSSRTQTALVNLGCTPNPVWFAPPTLGVSTFGAAAPPLPTTLPPSALPVPSMAHSVAAPAAIVAPAVPASNTSALLASLPADPNSKRLLMSNIPVVLAEDQVKELVQPFGDLKNFTLLKDNVTGASTGNALFEYQDDSAADEALQGLNDLDIGGIPLSVRRAPQDASAVDETSVVVKLANMVSVDELKDDEEYADLKEDVEEECKRFGAVVAMEIPRPQNEDQSGGVGNIYVRFNDKSEAASALKALSGRKFGGNIVRVTYYPLAKFESKEFAYRWNRQMESNSGALSESPVT</sequence>
<dbReference type="FunFam" id="3.30.70.330:FF:000097">
    <property type="entry name" value="U2 snRNP auxiliary factor large subunit"/>
    <property type="match status" value="1"/>
</dbReference>
<dbReference type="GO" id="GO:0006397">
    <property type="term" value="P:mRNA processing"/>
    <property type="evidence" value="ECO:0007669"/>
    <property type="project" value="UniProtKB-KW"/>
</dbReference>
<evidence type="ECO:0000259" key="6">
    <source>
        <dbReference type="PROSITE" id="PS50102"/>
    </source>
</evidence>
<feature type="compositionally biased region" description="Basic and acidic residues" evidence="5">
    <location>
        <begin position="1"/>
        <end position="11"/>
    </location>
</feature>
<feature type="compositionally biased region" description="Basic residues" evidence="5">
    <location>
        <begin position="84"/>
        <end position="95"/>
    </location>
</feature>
<feature type="domain" description="RRM" evidence="6">
    <location>
        <begin position="683"/>
        <end position="767"/>
    </location>
</feature>
<dbReference type="SMART" id="SM00360">
    <property type="entry name" value="RRM"/>
    <property type="match status" value="3"/>
</dbReference>
<reference evidence="8" key="1">
    <citation type="journal article" date="2010" name="Genome Biol.">
        <title>Genome sequence of the necrotrophic plant pathogen Pythium ultimum reveals original pathogenicity mechanisms and effector repertoire.</title>
        <authorList>
            <person name="Levesque C.A."/>
            <person name="Brouwer H."/>
            <person name="Cano L."/>
            <person name="Hamilton J.P."/>
            <person name="Holt C."/>
            <person name="Huitema E."/>
            <person name="Raffaele S."/>
            <person name="Robideau G.P."/>
            <person name="Thines M."/>
            <person name="Win J."/>
            <person name="Zerillo M.M."/>
            <person name="Beakes G.W."/>
            <person name="Boore J.L."/>
            <person name="Busam D."/>
            <person name="Dumas B."/>
            <person name="Ferriera S."/>
            <person name="Fuerstenberg S.I."/>
            <person name="Gachon C.M."/>
            <person name="Gaulin E."/>
            <person name="Govers F."/>
            <person name="Grenville-Briggs L."/>
            <person name="Horner N."/>
            <person name="Hostetler J."/>
            <person name="Jiang R.H."/>
            <person name="Johnson J."/>
            <person name="Krajaejun T."/>
            <person name="Lin H."/>
            <person name="Meijer H.J."/>
            <person name="Moore B."/>
            <person name="Morris P."/>
            <person name="Phuntmart V."/>
            <person name="Puiu D."/>
            <person name="Shetty J."/>
            <person name="Stajich J.E."/>
            <person name="Tripathy S."/>
            <person name="Wawra S."/>
            <person name="van West P."/>
            <person name="Whitty B.R."/>
            <person name="Coutinho P.M."/>
            <person name="Henrissat B."/>
            <person name="Martin F."/>
            <person name="Thomas P.D."/>
            <person name="Tyler B.M."/>
            <person name="De Vries R.P."/>
            <person name="Kamoun S."/>
            <person name="Yandell M."/>
            <person name="Tisserat N."/>
            <person name="Buell C.R."/>
        </authorList>
    </citation>
    <scope>NUCLEOTIDE SEQUENCE</scope>
    <source>
        <strain evidence="8">DAOM:BR144</strain>
    </source>
</reference>
<dbReference type="STRING" id="431595.K3WLQ8"/>
<evidence type="ECO:0000313" key="8">
    <source>
        <dbReference type="Proteomes" id="UP000019132"/>
    </source>
</evidence>
<dbReference type="Gene3D" id="3.30.70.330">
    <property type="match status" value="4"/>
</dbReference>
<evidence type="ECO:0000313" key="7">
    <source>
        <dbReference type="EnsemblProtists" id="PYU1_T005900"/>
    </source>
</evidence>
<organism evidence="7 8">
    <name type="scientific">Globisporangium ultimum (strain ATCC 200006 / CBS 805.95 / DAOM BR144)</name>
    <name type="common">Pythium ultimum</name>
    <dbReference type="NCBI Taxonomy" id="431595"/>
    <lineage>
        <taxon>Eukaryota</taxon>
        <taxon>Sar</taxon>
        <taxon>Stramenopiles</taxon>
        <taxon>Oomycota</taxon>
        <taxon>Peronosporomycetes</taxon>
        <taxon>Pythiales</taxon>
        <taxon>Pythiaceae</taxon>
        <taxon>Globisporangium</taxon>
    </lineage>
</organism>
<reference evidence="7" key="3">
    <citation type="submission" date="2015-02" db="UniProtKB">
        <authorList>
            <consortium name="EnsemblProtists"/>
        </authorList>
    </citation>
    <scope>IDENTIFICATION</scope>
    <source>
        <strain evidence="7">DAOM BR144</strain>
    </source>
</reference>
<dbReference type="eggNOG" id="KOG0120">
    <property type="taxonomic scope" value="Eukaryota"/>
</dbReference>
<evidence type="ECO:0000256" key="2">
    <source>
        <dbReference type="ARBA" id="ARBA00022884"/>
    </source>
</evidence>
<evidence type="ECO:0000256" key="4">
    <source>
        <dbReference type="PROSITE-ProRule" id="PRU00176"/>
    </source>
</evidence>
<keyword evidence="8" id="KW-1185">Reference proteome</keyword>
<feature type="compositionally biased region" description="Basic residues" evidence="5">
    <location>
        <begin position="113"/>
        <end position="130"/>
    </location>
</feature>
<proteinExistence type="predicted"/>
<feature type="compositionally biased region" description="Basic and acidic residues" evidence="5">
    <location>
        <begin position="24"/>
        <end position="36"/>
    </location>
</feature>
<dbReference type="Proteomes" id="UP000019132">
    <property type="component" value="Unassembled WGS sequence"/>
</dbReference>
<dbReference type="SUPFAM" id="SSF54928">
    <property type="entry name" value="RNA-binding domain, RBD"/>
    <property type="match status" value="2"/>
</dbReference>
<keyword evidence="2 4" id="KW-0694">RNA-binding</keyword>
<dbReference type="PROSITE" id="PS50102">
    <property type="entry name" value="RRM"/>
    <property type="match status" value="3"/>
</dbReference>
<evidence type="ECO:0000256" key="5">
    <source>
        <dbReference type="SAM" id="MobiDB-lite"/>
    </source>
</evidence>
<feature type="domain" description="RRM" evidence="6">
    <location>
        <begin position="589"/>
        <end position="667"/>
    </location>
</feature>
<protein>
    <recommendedName>
        <fullName evidence="6">RRM domain-containing protein</fullName>
    </recommendedName>
</protein>
<dbReference type="CDD" id="cd12232">
    <property type="entry name" value="RRM3_U2AF65"/>
    <property type="match status" value="1"/>
</dbReference>
<feature type="compositionally biased region" description="Basic and acidic residues" evidence="5">
    <location>
        <begin position="340"/>
        <end position="359"/>
    </location>
</feature>
<dbReference type="InterPro" id="IPR035979">
    <property type="entry name" value="RBD_domain_sf"/>
</dbReference>
<name>K3WLQ8_GLOUD</name>
<feature type="compositionally biased region" description="Basic and acidic residues" evidence="5">
    <location>
        <begin position="68"/>
        <end position="83"/>
    </location>
</feature>
<feature type="compositionally biased region" description="Basic and acidic residues" evidence="5">
    <location>
        <begin position="96"/>
        <end position="112"/>
    </location>
</feature>
<dbReference type="EnsemblProtists" id="PYU1_T005900">
    <property type="protein sequence ID" value="PYU1_T005900"/>
    <property type="gene ID" value="PYU1_G005888"/>
</dbReference>
<dbReference type="VEuPathDB" id="FungiDB:PYU1_G005888"/>
<dbReference type="Pfam" id="PF00076">
    <property type="entry name" value="RRM_1"/>
    <property type="match status" value="2"/>
</dbReference>
<dbReference type="EMBL" id="GL376573">
    <property type="status" value="NOT_ANNOTATED_CDS"/>
    <property type="molecule type" value="Genomic_DNA"/>
</dbReference>
<dbReference type="InterPro" id="IPR003954">
    <property type="entry name" value="RRM_euk-type"/>
</dbReference>
<evidence type="ECO:0000256" key="3">
    <source>
        <dbReference type="ARBA" id="ARBA00023187"/>
    </source>
</evidence>
<dbReference type="InterPro" id="IPR000504">
    <property type="entry name" value="RRM_dom"/>
</dbReference>
<dbReference type="InterPro" id="IPR012677">
    <property type="entry name" value="Nucleotide-bd_a/b_plait_sf"/>
</dbReference>
<dbReference type="InParanoid" id="K3WLQ8"/>
<accession>K3WLQ8</accession>
<feature type="region of interest" description="Disordered" evidence="5">
    <location>
        <begin position="1"/>
        <end position="368"/>
    </location>
</feature>
<feature type="domain" description="RRM" evidence="6">
    <location>
        <begin position="411"/>
        <end position="493"/>
    </location>
</feature>
<feature type="compositionally biased region" description="Basic and acidic residues" evidence="5">
    <location>
        <begin position="200"/>
        <end position="255"/>
    </location>
</feature>
<dbReference type="SMART" id="SM00361">
    <property type="entry name" value="RRM_1"/>
    <property type="match status" value="1"/>
</dbReference>
<dbReference type="AlphaFoldDB" id="K3WLQ8"/>
<dbReference type="HOGENOM" id="CLU_021795_5_0_1"/>
<dbReference type="PANTHER" id="PTHR23139">
    <property type="entry name" value="RNA-BINDING PROTEIN"/>
    <property type="match status" value="1"/>
</dbReference>
<dbReference type="OMA" id="LNTWIST"/>
<keyword evidence="3" id="KW-0508">mRNA splicing</keyword>
<feature type="compositionally biased region" description="Basic residues" evidence="5">
    <location>
        <begin position="264"/>
        <end position="339"/>
    </location>
</feature>
<dbReference type="GO" id="GO:0008380">
    <property type="term" value="P:RNA splicing"/>
    <property type="evidence" value="ECO:0007669"/>
    <property type="project" value="UniProtKB-KW"/>
</dbReference>
<dbReference type="GO" id="GO:0003723">
    <property type="term" value="F:RNA binding"/>
    <property type="evidence" value="ECO:0007669"/>
    <property type="project" value="UniProtKB-UniRule"/>
</dbReference>
<feature type="compositionally biased region" description="Basic residues" evidence="5">
    <location>
        <begin position="145"/>
        <end position="155"/>
    </location>
</feature>
<keyword evidence="1" id="KW-0507">mRNA processing</keyword>